<dbReference type="Proteomes" id="UP000060487">
    <property type="component" value="Unassembled WGS sequence"/>
</dbReference>
<dbReference type="RefSeq" id="WP_085051292.1">
    <property type="nucleotide sequence ID" value="NZ_LNQR01000029.1"/>
</dbReference>
<reference evidence="1 2" key="1">
    <citation type="submission" date="2015-11" db="EMBL/GenBank/DDBJ databases">
        <authorList>
            <person name="Lin W."/>
        </authorList>
    </citation>
    <scope>NUCLEOTIDE SEQUENCE [LARGE SCALE GENOMIC DNA]</scope>
    <source>
        <strain evidence="1 2">HCH-1</strain>
    </source>
</reference>
<name>A0ABR5SHS3_9BACT</name>
<sequence>MGFLDFLYLHKEEQPKEAIIKTAQPIQMLYDINKRGSIRYLLKPISQGKVGNLVNISRTGCRIKKAIVEQIDYVNIRIHLGIMTLNAQIVWQDEDFLGIEFISGFGDAGFISRHMMRIKEGNFHPLKSICIETIMGFMSKDPFSLMLNLMAEIESPHTNINRLKSLIIKLPNLAPEIVTKAGIMKTEDELELRDVDQAVKRLGMDAVKKDVLGYIMANREALESAHPKNSLYESMKVVKKVFFDILAPFFGYKCNTGLVDNLASVEYEGIDLILEKNEDNPQIKEFYTSPKKIYSEMTRFCERLDFGRDLLNINRINLKSRKTLSELFDGYILAHMMLNPIYTTDSYVEVNVNKLNLSFAYITFLTFISVQAIIEKDPASIAVFMDRLHITGMDSSHISSFVSNYISEVNRTMVDLGRSSNLKPPPSGKGFKFADYIALKDIPQYGRFIKPFKELDSVRRLVIAYEDEAYAHFILGKILLAEDMGLNTKTYCVIPCENLSTNEIQIDAFSYFSIVILKNIDQLKKFHLKTFVKLWNNFDGIIILTFNKYSVFDFNHRDLYVLIKDKIIDFPSYYDDEKIYNKMIDHTAAYIGPYTGGALNVSKYKTGIYSMNTIRSCELLNTDPEAHIAAEEDDENPFVE</sequence>
<organism evidence="1 2">
    <name type="scientific">Candidatus Magnetominusculus xianensis</name>
    <dbReference type="NCBI Taxonomy" id="1748249"/>
    <lineage>
        <taxon>Bacteria</taxon>
        <taxon>Pseudomonadati</taxon>
        <taxon>Nitrospirota</taxon>
        <taxon>Nitrospiria</taxon>
        <taxon>Nitrospirales</taxon>
        <taxon>Nitrospiraceae</taxon>
        <taxon>Candidatus Magnetominusculus</taxon>
    </lineage>
</organism>
<evidence type="ECO:0000313" key="2">
    <source>
        <dbReference type="Proteomes" id="UP000060487"/>
    </source>
</evidence>
<evidence type="ECO:0008006" key="3">
    <source>
        <dbReference type="Google" id="ProtNLM"/>
    </source>
</evidence>
<accession>A0ABR5SHS3</accession>
<keyword evidence="2" id="KW-1185">Reference proteome</keyword>
<evidence type="ECO:0000313" key="1">
    <source>
        <dbReference type="EMBL" id="KWT91776.1"/>
    </source>
</evidence>
<proteinExistence type="predicted"/>
<dbReference type="EMBL" id="LNQR01000029">
    <property type="protein sequence ID" value="KWT91776.1"/>
    <property type="molecule type" value="Genomic_DNA"/>
</dbReference>
<comment type="caution">
    <text evidence="1">The sequence shown here is derived from an EMBL/GenBank/DDBJ whole genome shotgun (WGS) entry which is preliminary data.</text>
</comment>
<protein>
    <recommendedName>
        <fullName evidence="3">PilZ domain-containing protein</fullName>
    </recommendedName>
</protein>
<gene>
    <name evidence="1" type="ORF">ASN18_0766</name>
</gene>